<sequence>MKTTTLLSALLLAGAAGITAQAYAAEDDPALLSRDTCITVRHELDAIDAHLRESQANPAGQSPASDGPGKLALALSPHLDALQTRLPAQGTQRAQASMLLSDMRDALVLIRGASHADARQLAIMRVEGDLRHYNVVLKSLACPTSRPTAL</sequence>
<accession>A0A127K4H1</accession>
<evidence type="ECO:0000313" key="2">
    <source>
        <dbReference type="EMBL" id="AMO36504.1"/>
    </source>
</evidence>
<feature type="signal peptide" evidence="1">
    <location>
        <begin position="1"/>
        <end position="24"/>
    </location>
</feature>
<proteinExistence type="predicted"/>
<evidence type="ECO:0000313" key="3">
    <source>
        <dbReference type="Proteomes" id="UP000036902"/>
    </source>
</evidence>
<dbReference type="STRING" id="1134435.AC731_005865"/>
<dbReference type="EMBL" id="CP014646">
    <property type="protein sequence ID" value="AMO36504.1"/>
    <property type="molecule type" value="Genomic_DNA"/>
</dbReference>
<dbReference type="AlphaFoldDB" id="A0A127K4H1"/>
<dbReference type="KEGG" id="thu:AC731_005865"/>
<evidence type="ECO:0000256" key="1">
    <source>
        <dbReference type="SAM" id="SignalP"/>
    </source>
</evidence>
<reference evidence="3" key="1">
    <citation type="submission" date="2016-03" db="EMBL/GenBank/DDBJ databases">
        <authorList>
            <person name="Ma C."/>
            <person name="Zhou S."/>
            <person name="Yang G."/>
        </authorList>
    </citation>
    <scope>NUCLEOTIDE SEQUENCE [LARGE SCALE GENOMIC DNA]</scope>
    <source>
        <strain evidence="3">SgZ-1</strain>
    </source>
</reference>
<gene>
    <name evidence="2" type="ORF">AC731_005865</name>
</gene>
<name>A0A127K4H1_9RHOO</name>
<feature type="chain" id="PRO_5007797926" evidence="1">
    <location>
        <begin position="25"/>
        <end position="150"/>
    </location>
</feature>
<dbReference type="Proteomes" id="UP000036902">
    <property type="component" value="Chromosome"/>
</dbReference>
<keyword evidence="3" id="KW-1185">Reference proteome</keyword>
<keyword evidence="1" id="KW-0732">Signal</keyword>
<organism evidence="2 3">
    <name type="scientific">Thauera humireducens</name>
    <dbReference type="NCBI Taxonomy" id="1134435"/>
    <lineage>
        <taxon>Bacteria</taxon>
        <taxon>Pseudomonadati</taxon>
        <taxon>Pseudomonadota</taxon>
        <taxon>Betaproteobacteria</taxon>
        <taxon>Rhodocyclales</taxon>
        <taxon>Zoogloeaceae</taxon>
        <taxon>Thauera</taxon>
    </lineage>
</organism>
<dbReference type="RefSeq" id="WP_048703995.1">
    <property type="nucleotide sequence ID" value="NZ_CP014646.1"/>
</dbReference>
<protein>
    <submittedName>
        <fullName evidence="2">Uncharacterized protein</fullName>
    </submittedName>
</protein>